<dbReference type="GO" id="GO:0004842">
    <property type="term" value="F:ubiquitin-protein transferase activity"/>
    <property type="evidence" value="ECO:0007669"/>
    <property type="project" value="TreeGrafter"/>
</dbReference>
<dbReference type="PANTHER" id="PTHR42647:SF5">
    <property type="entry name" value="SBP (S-RIBONUCLEASE BINDING PROTEIN) FAMILY PROTEIN"/>
    <property type="match status" value="1"/>
</dbReference>
<keyword evidence="3" id="KW-0862">Zinc</keyword>
<keyword evidence="1" id="KW-0479">Metal-binding</keyword>
<evidence type="ECO:0000256" key="2">
    <source>
        <dbReference type="ARBA" id="ARBA00022771"/>
    </source>
</evidence>
<dbReference type="Pfam" id="PF13920">
    <property type="entry name" value="zf-C3HC4_3"/>
    <property type="match status" value="1"/>
</dbReference>
<keyword evidence="2 4" id="KW-0863">Zinc-finger</keyword>
<evidence type="ECO:0000313" key="7">
    <source>
        <dbReference type="EMBL" id="CAA3022947.1"/>
    </source>
</evidence>
<dbReference type="PROSITE" id="PS50089">
    <property type="entry name" value="ZF_RING_2"/>
    <property type="match status" value="1"/>
</dbReference>
<dbReference type="EMBL" id="CACTIH010009080">
    <property type="protein sequence ID" value="CAA3022947.1"/>
    <property type="molecule type" value="Genomic_DNA"/>
</dbReference>
<dbReference type="OrthoDB" id="1711136at2759"/>
<keyword evidence="7" id="KW-0436">Ligase</keyword>
<evidence type="ECO:0000313" key="8">
    <source>
        <dbReference type="Proteomes" id="UP000594638"/>
    </source>
</evidence>
<dbReference type="GO" id="GO:0008270">
    <property type="term" value="F:zinc ion binding"/>
    <property type="evidence" value="ECO:0007669"/>
    <property type="project" value="UniProtKB-KW"/>
</dbReference>
<dbReference type="Gramene" id="OE9A045099T1">
    <property type="protein sequence ID" value="OE9A045099C1"/>
    <property type="gene ID" value="OE9A045099"/>
</dbReference>
<dbReference type="SUPFAM" id="SSF57850">
    <property type="entry name" value="RING/U-box"/>
    <property type="match status" value="1"/>
</dbReference>
<evidence type="ECO:0000256" key="3">
    <source>
        <dbReference type="ARBA" id="ARBA00022833"/>
    </source>
</evidence>
<feature type="domain" description="RING-type" evidence="6">
    <location>
        <begin position="240"/>
        <end position="275"/>
    </location>
</feature>
<dbReference type="PIRSF" id="PIRSF036836">
    <property type="entry name" value="RNase_bind_SBP1"/>
    <property type="match status" value="1"/>
</dbReference>
<gene>
    <name evidence="7" type="ORF">OLEA9_A045099</name>
</gene>
<protein>
    <submittedName>
        <fullName evidence="7">BOI-related E3 ubiquitin- ligase 1-like</fullName>
    </submittedName>
</protein>
<evidence type="ECO:0000256" key="5">
    <source>
        <dbReference type="SAM" id="Coils"/>
    </source>
</evidence>
<accession>A0A8S0V042</accession>
<dbReference type="AlphaFoldDB" id="A0A8S0V042"/>
<reference evidence="7 8" key="1">
    <citation type="submission" date="2019-12" db="EMBL/GenBank/DDBJ databases">
        <authorList>
            <person name="Alioto T."/>
            <person name="Alioto T."/>
            <person name="Gomez Garrido J."/>
        </authorList>
    </citation>
    <scope>NUCLEOTIDE SEQUENCE [LARGE SCALE GENOMIC DNA]</scope>
</reference>
<evidence type="ECO:0000256" key="4">
    <source>
        <dbReference type="PROSITE-ProRule" id="PRU00175"/>
    </source>
</evidence>
<keyword evidence="5" id="KW-0175">Coiled coil</keyword>
<sequence length="289" mass="33069">MAVHLPLPLHLLLFNRVFHHTFSFLQKKVQNSAMLNNNGDANESRKRKLKQVEETRQSQSHAQEILNIVAPFKSFTAMLTEADSSILTPNVQSLSVQVDHMINTHNENLRRGLAGMWGKHYNALQCSAEERVAEKLKEKEMEMIEKVHQNEKLEATLLSYRGEARRLLDRNKELEEMVSNYRAEADSLSSRLMAKEQLLMSLRAALRTATSAHPYQDRQEEDAESSYVDPEQDFSVKLKCKICESRLAMVMLWPCSHVCICTRCESTTRSCPVCRTLATTSARVHLPLN</sequence>
<dbReference type="Proteomes" id="UP000594638">
    <property type="component" value="Unassembled WGS sequence"/>
</dbReference>
<dbReference type="InterPro" id="IPR013083">
    <property type="entry name" value="Znf_RING/FYVE/PHD"/>
</dbReference>
<dbReference type="Gene3D" id="3.30.40.10">
    <property type="entry name" value="Zinc/RING finger domain, C3HC4 (zinc finger)"/>
    <property type="match status" value="1"/>
</dbReference>
<name>A0A8S0V042_OLEEU</name>
<evidence type="ECO:0000256" key="1">
    <source>
        <dbReference type="ARBA" id="ARBA00022723"/>
    </source>
</evidence>
<dbReference type="GO" id="GO:0016874">
    <property type="term" value="F:ligase activity"/>
    <property type="evidence" value="ECO:0007669"/>
    <property type="project" value="UniProtKB-KW"/>
</dbReference>
<proteinExistence type="predicted"/>
<evidence type="ECO:0000259" key="6">
    <source>
        <dbReference type="PROSITE" id="PS50089"/>
    </source>
</evidence>
<dbReference type="PANTHER" id="PTHR42647">
    <property type="entry name" value="SBP (S-RIBONUCLEASE BINDING PROTEIN) FAMILY PROTEIN"/>
    <property type="match status" value="1"/>
</dbReference>
<comment type="caution">
    <text evidence="7">The sequence shown here is derived from an EMBL/GenBank/DDBJ whole genome shotgun (WGS) entry which is preliminary data.</text>
</comment>
<keyword evidence="8" id="KW-1185">Reference proteome</keyword>
<dbReference type="InterPro" id="IPR001841">
    <property type="entry name" value="Znf_RING"/>
</dbReference>
<organism evidence="7 8">
    <name type="scientific">Olea europaea subsp. europaea</name>
    <dbReference type="NCBI Taxonomy" id="158383"/>
    <lineage>
        <taxon>Eukaryota</taxon>
        <taxon>Viridiplantae</taxon>
        <taxon>Streptophyta</taxon>
        <taxon>Embryophyta</taxon>
        <taxon>Tracheophyta</taxon>
        <taxon>Spermatophyta</taxon>
        <taxon>Magnoliopsida</taxon>
        <taxon>eudicotyledons</taxon>
        <taxon>Gunneridae</taxon>
        <taxon>Pentapetalae</taxon>
        <taxon>asterids</taxon>
        <taxon>lamiids</taxon>
        <taxon>Lamiales</taxon>
        <taxon>Oleaceae</taxon>
        <taxon>Oleeae</taxon>
        <taxon>Olea</taxon>
    </lineage>
</organism>
<feature type="coiled-coil region" evidence="5">
    <location>
        <begin position="136"/>
        <end position="191"/>
    </location>
</feature>